<keyword evidence="1" id="KW-1133">Transmembrane helix</keyword>
<gene>
    <name evidence="2" type="ORF">MNBD_DELTA01-1202</name>
</gene>
<accession>A0A3B0R8C5</accession>
<proteinExistence type="predicted"/>
<keyword evidence="1" id="KW-0812">Transmembrane</keyword>
<evidence type="ECO:0000313" key="2">
    <source>
        <dbReference type="EMBL" id="VAV85286.1"/>
    </source>
</evidence>
<name>A0A3B0R8C5_9ZZZZ</name>
<dbReference type="EMBL" id="UOEA01000084">
    <property type="protein sequence ID" value="VAV85286.1"/>
    <property type="molecule type" value="Genomic_DNA"/>
</dbReference>
<feature type="transmembrane region" description="Helical" evidence="1">
    <location>
        <begin position="133"/>
        <end position="155"/>
    </location>
</feature>
<sequence>MDNFKGVKPGLALAVLTLLFGVAMAVVFGVAEDAVKGSIQSAIAQHPALHDAESFAAVWGLWRLAHFYGIGGGAVSLALICVAALSSLRRPYKLLVSVLTGLTGLYPVALLLMALLAPSAGISGARGALSVQFLVYVALISFLIAITMLVLNIFIGNWSTCNAKTCGLD</sequence>
<keyword evidence="1" id="KW-0472">Membrane</keyword>
<dbReference type="AlphaFoldDB" id="A0A3B0R8C5"/>
<protein>
    <submittedName>
        <fullName evidence="2">Uncharacterized protein</fullName>
    </submittedName>
</protein>
<feature type="transmembrane region" description="Helical" evidence="1">
    <location>
        <begin position="92"/>
        <end position="113"/>
    </location>
</feature>
<reference evidence="2" key="1">
    <citation type="submission" date="2018-06" db="EMBL/GenBank/DDBJ databases">
        <authorList>
            <person name="Zhirakovskaya E."/>
        </authorList>
    </citation>
    <scope>NUCLEOTIDE SEQUENCE</scope>
</reference>
<organism evidence="2">
    <name type="scientific">hydrothermal vent metagenome</name>
    <dbReference type="NCBI Taxonomy" id="652676"/>
    <lineage>
        <taxon>unclassified sequences</taxon>
        <taxon>metagenomes</taxon>
        <taxon>ecological metagenomes</taxon>
    </lineage>
</organism>
<feature type="transmembrane region" description="Helical" evidence="1">
    <location>
        <begin position="65"/>
        <end position="85"/>
    </location>
</feature>
<evidence type="ECO:0000256" key="1">
    <source>
        <dbReference type="SAM" id="Phobius"/>
    </source>
</evidence>